<gene>
    <name evidence="1" type="ORF">SAMN04487909_11452</name>
</gene>
<name>A0A1G8S4P1_ANEMI</name>
<protein>
    <submittedName>
        <fullName evidence="1">Uncharacterized protein</fullName>
    </submittedName>
</protein>
<dbReference type="GeneID" id="42308947"/>
<evidence type="ECO:0000313" key="1">
    <source>
        <dbReference type="EMBL" id="SDJ24121.1"/>
    </source>
</evidence>
<sequence>MSGEEICRFDSQEFSCFHSMVEALMQEANEQIERIDVGDKKNTDSERMYARWRLQHLQQCFGECVPDVYRSTYNSLWSQLYRLEHQAGYRNPYVVYLLEKVLCQASSRVV</sequence>
<dbReference type="EMBL" id="FNED01000014">
    <property type="protein sequence ID" value="SDJ24121.1"/>
    <property type="molecule type" value="Genomic_DNA"/>
</dbReference>
<reference evidence="1 2" key="1">
    <citation type="submission" date="2016-10" db="EMBL/GenBank/DDBJ databases">
        <authorList>
            <person name="de Groot N.N."/>
        </authorList>
    </citation>
    <scope>NUCLEOTIDE SEQUENCE [LARGE SCALE GENOMIC DNA]</scope>
    <source>
        <strain evidence="1 2">DSM 2895</strain>
    </source>
</reference>
<organism evidence="1 2">
    <name type="scientific">Aneurinibacillus migulanus</name>
    <name type="common">Bacillus migulanus</name>
    <dbReference type="NCBI Taxonomy" id="47500"/>
    <lineage>
        <taxon>Bacteria</taxon>
        <taxon>Bacillati</taxon>
        <taxon>Bacillota</taxon>
        <taxon>Bacilli</taxon>
        <taxon>Bacillales</taxon>
        <taxon>Paenibacillaceae</taxon>
        <taxon>Aneurinibacillus group</taxon>
        <taxon>Aneurinibacillus</taxon>
    </lineage>
</organism>
<dbReference type="AlphaFoldDB" id="A0A1G8S4P1"/>
<dbReference type="RefSeq" id="WP_235356586.1">
    <property type="nucleotide sequence ID" value="NZ_BJOA01000064.1"/>
</dbReference>
<evidence type="ECO:0000313" key="2">
    <source>
        <dbReference type="Proteomes" id="UP000182836"/>
    </source>
</evidence>
<accession>A0A1G8S4P1</accession>
<dbReference type="Proteomes" id="UP000182836">
    <property type="component" value="Unassembled WGS sequence"/>
</dbReference>
<proteinExistence type="predicted"/>